<evidence type="ECO:0000313" key="2">
    <source>
        <dbReference type="EMBL" id="ABU82047.1"/>
    </source>
</evidence>
<dbReference type="HOGENOM" id="CLU_1478892_0_0_2"/>
<name>A8AAU5_IGNH4</name>
<dbReference type="AlphaFoldDB" id="A8AAU5"/>
<dbReference type="KEGG" id="iho:Igni_0865"/>
<sequence length="182" mass="21172">MAAVVKNLLLRAGKRTRLLVVEGALVVALSPSVRAQGAQPLEDLLARVRLLPKLIIEWRDQLISWVRQNDLYLFMSVLAVPLLVVMYYDGKLLFRELRDLTIYILRRKELLPIEKRWYVWRMSMRAVGIVALTLIIVLMAGVLAWMAQFEHLSDMFAALEKMRREENLLGILQKFVSSLRRR</sequence>
<keyword evidence="1" id="KW-0812">Transmembrane</keyword>
<dbReference type="EMBL" id="CP000816">
    <property type="protein sequence ID" value="ABU82047.1"/>
    <property type="molecule type" value="Genomic_DNA"/>
</dbReference>
<reference evidence="2 3" key="1">
    <citation type="journal article" date="2008" name="Genome Biol.">
        <title>A genomic analysis of the archaeal system Ignicoccus hospitalis-Nanoarchaeum equitans.</title>
        <authorList>
            <person name="Podar M."/>
            <person name="Anderson I."/>
            <person name="Makarova K.S."/>
            <person name="Elkins J.G."/>
            <person name="Ivanova N."/>
            <person name="Wall M.A."/>
            <person name="Lykidis A."/>
            <person name="Mavromatis K."/>
            <person name="Sun H."/>
            <person name="Hudson M.E."/>
            <person name="Chen W."/>
            <person name="Deciu C."/>
            <person name="Hutchison D."/>
            <person name="Eads J.R."/>
            <person name="Anderson A."/>
            <person name="Fernandes F."/>
            <person name="Szeto E."/>
            <person name="Lapidus A."/>
            <person name="Kyrpides N.C."/>
            <person name="Saier M.H.Jr."/>
            <person name="Richardson P.M."/>
            <person name="Rachel R."/>
            <person name="Huber H."/>
            <person name="Eisen J.A."/>
            <person name="Koonin E.V."/>
            <person name="Keller M."/>
            <person name="Stetter K.O."/>
        </authorList>
    </citation>
    <scope>NUCLEOTIDE SEQUENCE [LARGE SCALE GENOMIC DNA]</scope>
    <source>
        <strain evidence="3">KIN4/I / DSM 18386 / JCM 14125</strain>
    </source>
</reference>
<dbReference type="Proteomes" id="UP000000262">
    <property type="component" value="Chromosome"/>
</dbReference>
<accession>A8AAU5</accession>
<keyword evidence="1" id="KW-1133">Transmembrane helix</keyword>
<keyword evidence="3" id="KW-1185">Reference proteome</keyword>
<feature type="transmembrane region" description="Helical" evidence="1">
    <location>
        <begin position="126"/>
        <end position="147"/>
    </location>
</feature>
<feature type="transmembrane region" description="Helical" evidence="1">
    <location>
        <begin position="71"/>
        <end position="88"/>
    </location>
</feature>
<proteinExistence type="predicted"/>
<evidence type="ECO:0000313" key="3">
    <source>
        <dbReference type="Proteomes" id="UP000000262"/>
    </source>
</evidence>
<protein>
    <submittedName>
        <fullName evidence="2">Uncharacterized protein</fullName>
    </submittedName>
</protein>
<evidence type="ECO:0000256" key="1">
    <source>
        <dbReference type="SAM" id="Phobius"/>
    </source>
</evidence>
<organism evidence="2 3">
    <name type="scientific">Ignicoccus hospitalis (strain KIN4/I / DSM 18386 / JCM 14125)</name>
    <dbReference type="NCBI Taxonomy" id="453591"/>
    <lineage>
        <taxon>Archaea</taxon>
        <taxon>Thermoproteota</taxon>
        <taxon>Thermoprotei</taxon>
        <taxon>Desulfurococcales</taxon>
        <taxon>Desulfurococcaceae</taxon>
        <taxon>Ignicoccus</taxon>
    </lineage>
</organism>
<gene>
    <name evidence="2" type="ordered locus">Igni_0865</name>
</gene>
<dbReference type="STRING" id="453591.Igni_0865"/>
<keyword evidence="1" id="KW-0472">Membrane</keyword>